<comment type="subcellular location">
    <subcellularLocation>
        <location evidence="1">Mitochondrion membrane</location>
        <topology evidence="1">Multi-pass membrane protein</topology>
    </subcellularLocation>
</comment>
<organism evidence="17">
    <name type="scientific">Propylea sp. HSL-2016</name>
    <dbReference type="NCBI Taxonomy" id="1856880"/>
    <lineage>
        <taxon>Eukaryota</taxon>
        <taxon>Metazoa</taxon>
        <taxon>Ecdysozoa</taxon>
        <taxon>Arthropoda</taxon>
        <taxon>Hexapoda</taxon>
        <taxon>Insecta</taxon>
        <taxon>Pterygota</taxon>
        <taxon>Neoptera</taxon>
        <taxon>Endopterygota</taxon>
        <taxon>Coleoptera</taxon>
        <taxon>Polyphaga</taxon>
        <taxon>Cucujiformia</taxon>
        <taxon>Coccinelloidea</taxon>
        <taxon>Coccinellidae</taxon>
        <taxon>Coccinellinae</taxon>
        <taxon>Coccinellini</taxon>
        <taxon>Propylea</taxon>
    </lineage>
</organism>
<evidence type="ECO:0000256" key="5">
    <source>
        <dbReference type="ARBA" id="ARBA00022448"/>
    </source>
</evidence>
<feature type="transmembrane region" description="Helical" evidence="16">
    <location>
        <begin position="135"/>
        <end position="153"/>
    </location>
</feature>
<keyword evidence="8" id="KW-1278">Translocase</keyword>
<evidence type="ECO:0000256" key="16">
    <source>
        <dbReference type="SAM" id="Phobius"/>
    </source>
</evidence>
<evidence type="ECO:0000256" key="14">
    <source>
        <dbReference type="ARBA" id="ARBA00031019"/>
    </source>
</evidence>
<proteinExistence type="inferred from homology"/>
<name>A0A191UJ35_9CUCU</name>
<comment type="similarity">
    <text evidence="2">Belongs to the complex I subunit 6 family.</text>
</comment>
<reference evidence="17" key="1">
    <citation type="submission" date="2016-04" db="EMBL/GenBank/DDBJ databases">
        <title>Mitochondrial genomes of ladybirds.</title>
        <authorList>
            <person name="Li H.-S."/>
            <person name="Liang X.-Y."/>
            <person name="Pang H."/>
        </authorList>
    </citation>
    <scope>NUCLEOTIDE SEQUENCE</scope>
    <source>
        <strain evidence="17">Cocc4</strain>
    </source>
</reference>
<evidence type="ECO:0000256" key="6">
    <source>
        <dbReference type="ARBA" id="ARBA00022660"/>
    </source>
</evidence>
<dbReference type="PANTHER" id="PTHR11435">
    <property type="entry name" value="NADH UBIQUINONE OXIDOREDUCTASE SUBUNIT ND6"/>
    <property type="match status" value="1"/>
</dbReference>
<keyword evidence="10 16" id="KW-1133">Transmembrane helix</keyword>
<evidence type="ECO:0000256" key="12">
    <source>
        <dbReference type="ARBA" id="ARBA00023128"/>
    </source>
</evidence>
<evidence type="ECO:0000256" key="10">
    <source>
        <dbReference type="ARBA" id="ARBA00022989"/>
    </source>
</evidence>
<dbReference type="EC" id="7.1.1.2" evidence="3"/>
<sequence>MMMMMMMTSSLMIWLKHPLSLGLIILIHTILTCLNLGLLSLNFWYAYILILVMIGGLLVIFIYMTSIASNEKFKFNKNMMIIISTFLLIMLLMIIMKNDYLYYNNLNNELLMNLNFKYNIKMSMSKFINFPNSNMFIMIIFYLLIAMIAIVKISKFNYGPLRQLKYENTFT</sequence>
<dbReference type="InterPro" id="IPR050269">
    <property type="entry name" value="ComplexI_Subunit6"/>
</dbReference>
<gene>
    <name evidence="17" type="primary">nad6</name>
</gene>
<feature type="transmembrane region" description="Helical" evidence="16">
    <location>
        <begin position="78"/>
        <end position="96"/>
    </location>
</feature>
<evidence type="ECO:0000256" key="3">
    <source>
        <dbReference type="ARBA" id="ARBA00012944"/>
    </source>
</evidence>
<geneLocation type="mitochondrion" evidence="17"/>
<protein>
    <recommendedName>
        <fullName evidence="4">NADH-ubiquinone oxidoreductase chain 6</fullName>
        <ecNumber evidence="3">7.1.1.2</ecNumber>
    </recommendedName>
    <alternativeName>
        <fullName evidence="14">NADH dehydrogenase subunit 6</fullName>
    </alternativeName>
</protein>
<keyword evidence="7 16" id="KW-0812">Transmembrane</keyword>
<evidence type="ECO:0000256" key="15">
    <source>
        <dbReference type="ARBA" id="ARBA00049551"/>
    </source>
</evidence>
<keyword evidence="12 17" id="KW-0496">Mitochondrion</keyword>
<dbReference type="EMBL" id="KX132084">
    <property type="protein sequence ID" value="ANJ01480.1"/>
    <property type="molecule type" value="Genomic_DNA"/>
</dbReference>
<feature type="transmembrane region" description="Helical" evidence="16">
    <location>
        <begin position="42"/>
        <end position="66"/>
    </location>
</feature>
<dbReference type="AlphaFoldDB" id="A0A191UJ35"/>
<keyword evidence="6" id="KW-0679">Respiratory chain</keyword>
<dbReference type="GO" id="GO:0031966">
    <property type="term" value="C:mitochondrial membrane"/>
    <property type="evidence" value="ECO:0007669"/>
    <property type="project" value="UniProtKB-SubCell"/>
</dbReference>
<comment type="catalytic activity">
    <reaction evidence="15">
        <text>a ubiquinone + NADH + 5 H(+)(in) = a ubiquinol + NAD(+) + 4 H(+)(out)</text>
        <dbReference type="Rhea" id="RHEA:29091"/>
        <dbReference type="Rhea" id="RHEA-COMP:9565"/>
        <dbReference type="Rhea" id="RHEA-COMP:9566"/>
        <dbReference type="ChEBI" id="CHEBI:15378"/>
        <dbReference type="ChEBI" id="CHEBI:16389"/>
        <dbReference type="ChEBI" id="CHEBI:17976"/>
        <dbReference type="ChEBI" id="CHEBI:57540"/>
        <dbReference type="ChEBI" id="CHEBI:57945"/>
        <dbReference type="EC" id="7.1.1.2"/>
    </reaction>
</comment>
<evidence type="ECO:0000256" key="13">
    <source>
        <dbReference type="ARBA" id="ARBA00023136"/>
    </source>
</evidence>
<evidence type="ECO:0000256" key="7">
    <source>
        <dbReference type="ARBA" id="ARBA00022692"/>
    </source>
</evidence>
<accession>A0A191UJ35</accession>
<evidence type="ECO:0000256" key="1">
    <source>
        <dbReference type="ARBA" id="ARBA00004225"/>
    </source>
</evidence>
<dbReference type="PANTHER" id="PTHR11435:SF1">
    <property type="entry name" value="NADH-UBIQUINONE OXIDOREDUCTASE CHAIN 6"/>
    <property type="match status" value="1"/>
</dbReference>
<dbReference type="GO" id="GO:0008137">
    <property type="term" value="F:NADH dehydrogenase (ubiquinone) activity"/>
    <property type="evidence" value="ECO:0007669"/>
    <property type="project" value="UniProtKB-EC"/>
</dbReference>
<evidence type="ECO:0000256" key="2">
    <source>
        <dbReference type="ARBA" id="ARBA00005698"/>
    </source>
</evidence>
<evidence type="ECO:0000256" key="11">
    <source>
        <dbReference type="ARBA" id="ARBA00023027"/>
    </source>
</evidence>
<evidence type="ECO:0000256" key="4">
    <source>
        <dbReference type="ARBA" id="ARBA00021095"/>
    </source>
</evidence>
<keyword evidence="5" id="KW-0813">Transport</keyword>
<keyword evidence="11" id="KW-0520">NAD</keyword>
<keyword evidence="13 16" id="KW-0472">Membrane</keyword>
<evidence type="ECO:0000256" key="8">
    <source>
        <dbReference type="ARBA" id="ARBA00022967"/>
    </source>
</evidence>
<evidence type="ECO:0000313" key="17">
    <source>
        <dbReference type="EMBL" id="ANJ01480.1"/>
    </source>
</evidence>
<evidence type="ECO:0000256" key="9">
    <source>
        <dbReference type="ARBA" id="ARBA00022982"/>
    </source>
</evidence>
<keyword evidence="9" id="KW-0249">Electron transport</keyword>